<keyword evidence="6" id="KW-0445">Lipid transport</keyword>
<gene>
    <name evidence="10" type="ORF">LRAMOSA01785</name>
</gene>
<dbReference type="InterPro" id="IPR011993">
    <property type="entry name" value="PH-like_dom_sf"/>
</dbReference>
<dbReference type="CDD" id="cd21675">
    <property type="entry name" value="SMP_TEX2"/>
    <property type="match status" value="1"/>
</dbReference>
<dbReference type="SUPFAM" id="SSF50729">
    <property type="entry name" value="PH domain-like"/>
    <property type="match status" value="1"/>
</dbReference>
<dbReference type="Gene3D" id="2.30.29.30">
    <property type="entry name" value="Pleckstrin-homology domain (PH domain)/Phosphotyrosine-binding domain (PTB)"/>
    <property type="match status" value="1"/>
</dbReference>
<dbReference type="InterPro" id="IPR031468">
    <property type="entry name" value="SMP_LBD"/>
</dbReference>
<reference evidence="10" key="1">
    <citation type="journal article" date="2014" name="Genome Announc.">
        <title>De novo whole-genome sequence and genome annotation of Lichtheimia ramosa.</title>
        <authorList>
            <person name="Linde J."/>
            <person name="Schwartze V."/>
            <person name="Binder U."/>
            <person name="Lass-Florl C."/>
            <person name="Voigt K."/>
            <person name="Horn F."/>
        </authorList>
    </citation>
    <scope>NUCLEOTIDE SEQUENCE</scope>
    <source>
        <strain evidence="10">JMRC FSU:6197</strain>
    </source>
</reference>
<evidence type="ECO:0000259" key="9">
    <source>
        <dbReference type="PROSITE" id="PS51847"/>
    </source>
</evidence>
<keyword evidence="4" id="KW-0256">Endoplasmic reticulum</keyword>
<dbReference type="GO" id="GO:0032865">
    <property type="term" value="C:ERMES complex"/>
    <property type="evidence" value="ECO:0007669"/>
    <property type="project" value="TreeGrafter"/>
</dbReference>
<dbReference type="GO" id="GO:0008289">
    <property type="term" value="F:lipid binding"/>
    <property type="evidence" value="ECO:0007669"/>
    <property type="project" value="UniProtKB-KW"/>
</dbReference>
<keyword evidence="5" id="KW-1133">Transmembrane helix</keyword>
<proteinExistence type="predicted"/>
<evidence type="ECO:0000256" key="1">
    <source>
        <dbReference type="ARBA" id="ARBA00004586"/>
    </source>
</evidence>
<evidence type="ECO:0000256" key="5">
    <source>
        <dbReference type="ARBA" id="ARBA00022989"/>
    </source>
</evidence>
<sequence length="349" mass="41023">MYKTGWLRVTQYQQPRVQQQTISRVIQAYIYNSKSRDDDIQHIYFCVLKYSTLFLYDSHHKLDCIAVIQLHNYNVTMHPSTLRDGELFNRPNLIKLTPHHSSYPEYYINCHRNIDKEDWYLLFRQCNHHHHQPSSSSEPNDDIAIHKLITVLHSNAHHFETQWFNAMLGRLFCAVYQNDTIQQFLYNKLVAKLDKVNQRRPPFLGAIQVRSVDPGHQPPYLTHPRLLSLESSGELVAEAHLEYAGGIQFEIETQLLLTGSRKWRVRLPITLNHLEGMLMFHIKPPPTNRCWYAFQTRPSMSWHVDHPWDTIARTIRSKMQELVIANLVLPNMDDITFYRTPNGNGGIFP</sequence>
<dbReference type="Pfam" id="PF10296">
    <property type="entry name" value="MMM1"/>
    <property type="match status" value="1"/>
</dbReference>
<dbReference type="OrthoDB" id="26740at2759"/>
<evidence type="ECO:0000256" key="6">
    <source>
        <dbReference type="ARBA" id="ARBA00023055"/>
    </source>
</evidence>
<keyword evidence="8" id="KW-0472">Membrane</keyword>
<evidence type="ECO:0000313" key="10">
    <source>
        <dbReference type="EMBL" id="CDS07836.1"/>
    </source>
</evidence>
<evidence type="ECO:0000256" key="3">
    <source>
        <dbReference type="ARBA" id="ARBA00022692"/>
    </source>
</evidence>
<feature type="domain" description="SMP-LTD" evidence="9">
    <location>
        <begin position="157"/>
        <end position="349"/>
    </location>
</feature>
<dbReference type="PANTHER" id="PTHR13466:SF19">
    <property type="entry name" value="NUCLEUS-VACUOLE JUNCTION PROTEIN 2"/>
    <property type="match status" value="1"/>
</dbReference>
<dbReference type="PANTHER" id="PTHR13466">
    <property type="entry name" value="TEX2 PROTEIN-RELATED"/>
    <property type="match status" value="1"/>
</dbReference>
<comment type="subcellular location">
    <subcellularLocation>
        <location evidence="1">Endoplasmic reticulum membrane</location>
    </subcellularLocation>
</comment>
<name>A0A077WJ78_9FUNG</name>
<organism evidence="10">
    <name type="scientific">Lichtheimia ramosa</name>
    <dbReference type="NCBI Taxonomy" id="688394"/>
    <lineage>
        <taxon>Eukaryota</taxon>
        <taxon>Fungi</taxon>
        <taxon>Fungi incertae sedis</taxon>
        <taxon>Mucoromycota</taxon>
        <taxon>Mucoromycotina</taxon>
        <taxon>Mucoromycetes</taxon>
        <taxon>Mucorales</taxon>
        <taxon>Lichtheimiaceae</taxon>
        <taxon>Lichtheimia</taxon>
    </lineage>
</organism>
<dbReference type="PROSITE" id="PS51847">
    <property type="entry name" value="SMP"/>
    <property type="match status" value="1"/>
</dbReference>
<keyword evidence="3" id="KW-0812">Transmembrane</keyword>
<dbReference type="GO" id="GO:1990456">
    <property type="term" value="P:mitochondrion-endoplasmic reticulum membrane tethering"/>
    <property type="evidence" value="ECO:0007669"/>
    <property type="project" value="TreeGrafter"/>
</dbReference>
<evidence type="ECO:0000256" key="7">
    <source>
        <dbReference type="ARBA" id="ARBA00023121"/>
    </source>
</evidence>
<keyword evidence="2" id="KW-0813">Transport</keyword>
<dbReference type="AlphaFoldDB" id="A0A077WJ78"/>
<evidence type="ECO:0000256" key="2">
    <source>
        <dbReference type="ARBA" id="ARBA00022448"/>
    </source>
</evidence>
<dbReference type="InterPro" id="IPR019411">
    <property type="entry name" value="MMM1_dom"/>
</dbReference>
<evidence type="ECO:0000256" key="4">
    <source>
        <dbReference type="ARBA" id="ARBA00022824"/>
    </source>
</evidence>
<evidence type="ECO:0000256" key="8">
    <source>
        <dbReference type="ARBA" id="ARBA00023136"/>
    </source>
</evidence>
<keyword evidence="7" id="KW-0446">Lipid-binding</keyword>
<accession>A0A077WJ78</accession>
<dbReference type="EMBL" id="LK023324">
    <property type="protein sequence ID" value="CDS07836.1"/>
    <property type="molecule type" value="Genomic_DNA"/>
</dbReference>
<protein>
    <recommendedName>
        <fullName evidence="9">SMP-LTD domain-containing protein</fullName>
    </recommendedName>
</protein>
<dbReference type="GO" id="GO:0005789">
    <property type="term" value="C:endoplasmic reticulum membrane"/>
    <property type="evidence" value="ECO:0007669"/>
    <property type="project" value="UniProtKB-SubCell"/>
</dbReference>
<dbReference type="GO" id="GO:0015914">
    <property type="term" value="P:phospholipid transport"/>
    <property type="evidence" value="ECO:0007669"/>
    <property type="project" value="TreeGrafter"/>
</dbReference>